<name>A0A8K1ZWJ6_9CYAN</name>
<keyword evidence="2" id="KW-1185">Reference proteome</keyword>
<proteinExistence type="predicted"/>
<dbReference type="RefSeq" id="WP_238718125.1">
    <property type="nucleotide sequence ID" value="NZ_WVIC01000014.1"/>
</dbReference>
<organism evidence="1 2">
    <name type="scientific">Petrachloros mirabilis ULC683</name>
    <dbReference type="NCBI Taxonomy" id="2781853"/>
    <lineage>
        <taxon>Bacteria</taxon>
        <taxon>Bacillati</taxon>
        <taxon>Cyanobacteriota</taxon>
        <taxon>Cyanophyceae</taxon>
        <taxon>Synechococcales</taxon>
        <taxon>Petrachlorosaceae</taxon>
        <taxon>Petrachloros</taxon>
        <taxon>Petrachloros mirabilis</taxon>
    </lineage>
</organism>
<evidence type="ECO:0000313" key="2">
    <source>
        <dbReference type="Proteomes" id="UP000607397"/>
    </source>
</evidence>
<sequence length="78" mass="8806">MTPKEALIQTIEQSPDDLVQALLALLKVLQRQQSIEVLPSHLSETGLKKPDYDFSNLAGRLTWTGDAVGMQRTLRDEW</sequence>
<evidence type="ECO:0000313" key="1">
    <source>
        <dbReference type="EMBL" id="NCJ06555.1"/>
    </source>
</evidence>
<gene>
    <name evidence="1" type="ORF">GS597_08545</name>
</gene>
<dbReference type="AlphaFoldDB" id="A0A8K1ZWJ6"/>
<reference evidence="1" key="1">
    <citation type="submission" date="2019-12" db="EMBL/GenBank/DDBJ databases">
        <title>High-Quality draft genome sequences of three cyanobacteria isolated from the limestone walls of the Old Cathedral of Coimbra.</title>
        <authorList>
            <person name="Tiago I."/>
            <person name="Soares F."/>
            <person name="Portugal A."/>
        </authorList>
    </citation>
    <scope>NUCLEOTIDE SEQUENCE [LARGE SCALE GENOMIC DNA]</scope>
    <source>
        <strain evidence="1">C</strain>
    </source>
</reference>
<dbReference type="Proteomes" id="UP000607397">
    <property type="component" value="Unassembled WGS sequence"/>
</dbReference>
<dbReference type="EMBL" id="WVIC01000014">
    <property type="protein sequence ID" value="NCJ06555.1"/>
    <property type="molecule type" value="Genomic_DNA"/>
</dbReference>
<protein>
    <submittedName>
        <fullName evidence="1">Uncharacterized protein</fullName>
    </submittedName>
</protein>
<comment type="caution">
    <text evidence="1">The sequence shown here is derived from an EMBL/GenBank/DDBJ whole genome shotgun (WGS) entry which is preliminary data.</text>
</comment>
<accession>A0A8K1ZWJ6</accession>